<dbReference type="EMBL" id="JAJJMB010016078">
    <property type="protein sequence ID" value="KAI3849882.1"/>
    <property type="molecule type" value="Genomic_DNA"/>
</dbReference>
<evidence type="ECO:0000256" key="2">
    <source>
        <dbReference type="ARBA" id="ARBA00022759"/>
    </source>
</evidence>
<evidence type="ECO:0000259" key="4">
    <source>
        <dbReference type="PROSITE" id="PS50830"/>
    </source>
</evidence>
<evidence type="ECO:0000313" key="5">
    <source>
        <dbReference type="EMBL" id="KAI3849882.1"/>
    </source>
</evidence>
<dbReference type="AlphaFoldDB" id="A0AAD4S0Y6"/>
<dbReference type="GO" id="GO:0016787">
    <property type="term" value="F:hydrolase activity"/>
    <property type="evidence" value="ECO:0007669"/>
    <property type="project" value="UniProtKB-KW"/>
</dbReference>
<dbReference type="Pfam" id="PF00565">
    <property type="entry name" value="SNase"/>
    <property type="match status" value="1"/>
</dbReference>
<evidence type="ECO:0000313" key="6">
    <source>
        <dbReference type="Proteomes" id="UP001202328"/>
    </source>
</evidence>
<accession>A0AAD4S0Y6</accession>
<dbReference type="PROSITE" id="PS50830">
    <property type="entry name" value="TNASE_3"/>
    <property type="match status" value="1"/>
</dbReference>
<dbReference type="Gene3D" id="2.40.50.90">
    <property type="match status" value="1"/>
</dbReference>
<gene>
    <name evidence="5" type="ORF">MKW98_026796</name>
</gene>
<keyword evidence="1" id="KW-0540">Nuclease</keyword>
<name>A0AAD4S0Y6_9MAGN</name>
<proteinExistence type="predicted"/>
<dbReference type="PANTHER" id="PTHR12302">
    <property type="entry name" value="EBNA2 BINDING PROTEIN P100"/>
    <property type="match status" value="1"/>
</dbReference>
<dbReference type="InterPro" id="IPR016071">
    <property type="entry name" value="Staphylococal_nuclease_OB-fold"/>
</dbReference>
<dbReference type="SUPFAM" id="SSF50199">
    <property type="entry name" value="Staphylococcal nuclease"/>
    <property type="match status" value="1"/>
</dbReference>
<comment type="caution">
    <text evidence="5">The sequence shown here is derived from an EMBL/GenBank/DDBJ whole genome shotgun (WGS) entry which is preliminary data.</text>
</comment>
<dbReference type="GO" id="GO:0004519">
    <property type="term" value="F:endonuclease activity"/>
    <property type="evidence" value="ECO:0007669"/>
    <property type="project" value="UniProtKB-KW"/>
</dbReference>
<keyword evidence="3" id="KW-0378">Hydrolase</keyword>
<feature type="domain" description="TNase-like" evidence="4">
    <location>
        <begin position="41"/>
        <end position="210"/>
    </location>
</feature>
<organism evidence="5 6">
    <name type="scientific">Papaver atlanticum</name>
    <dbReference type="NCBI Taxonomy" id="357466"/>
    <lineage>
        <taxon>Eukaryota</taxon>
        <taxon>Viridiplantae</taxon>
        <taxon>Streptophyta</taxon>
        <taxon>Embryophyta</taxon>
        <taxon>Tracheophyta</taxon>
        <taxon>Spermatophyta</taxon>
        <taxon>Magnoliopsida</taxon>
        <taxon>Ranunculales</taxon>
        <taxon>Papaveraceae</taxon>
        <taxon>Papaveroideae</taxon>
        <taxon>Papaver</taxon>
    </lineage>
</organism>
<evidence type="ECO:0000256" key="3">
    <source>
        <dbReference type="ARBA" id="ARBA00022801"/>
    </source>
</evidence>
<keyword evidence="2" id="KW-0255">Endonuclease</keyword>
<sequence length="233" mass="26422">MQALHQHQKADIEHQIGIPAVVVFPPEEVKFKLQTVPVDAKAVDGDGLTVYVDAADHREAFSVPSHVVEAVLERSKARTSKDYPKAYALHKNIIDAGYRMLKGSNNVDILARKYRIRLRGIDAPENRQPFGKEAKEELTHLVQGKCLIVHVYGEDQYGRLVGDVYCNGKFAQEIMLKKGLAWHYAAYDKRPELIEWAKKARAAGVGLWASSDPKEPWEWRKNNSRNRKLGKLN</sequence>
<evidence type="ECO:0000256" key="1">
    <source>
        <dbReference type="ARBA" id="ARBA00022722"/>
    </source>
</evidence>
<protein>
    <recommendedName>
        <fullName evidence="4">TNase-like domain-containing protein</fullName>
    </recommendedName>
</protein>
<dbReference type="Proteomes" id="UP001202328">
    <property type="component" value="Unassembled WGS sequence"/>
</dbReference>
<dbReference type="InterPro" id="IPR035437">
    <property type="entry name" value="SNase_OB-fold_sf"/>
</dbReference>
<dbReference type="SMART" id="SM00318">
    <property type="entry name" value="SNc"/>
    <property type="match status" value="1"/>
</dbReference>
<keyword evidence="6" id="KW-1185">Reference proteome</keyword>
<reference evidence="5" key="1">
    <citation type="submission" date="2022-04" db="EMBL/GenBank/DDBJ databases">
        <title>A functionally conserved STORR gene fusion in Papaver species that diverged 16.8 million years ago.</title>
        <authorList>
            <person name="Catania T."/>
        </authorList>
    </citation>
    <scope>NUCLEOTIDE SEQUENCE</scope>
    <source>
        <strain evidence="5">S-188037</strain>
    </source>
</reference>
<dbReference type="PANTHER" id="PTHR12302:SF3">
    <property type="entry name" value="SERINE_THREONINE-PROTEIN KINASE 31"/>
    <property type="match status" value="1"/>
</dbReference>
<dbReference type="GO" id="GO:0005737">
    <property type="term" value="C:cytoplasm"/>
    <property type="evidence" value="ECO:0007669"/>
    <property type="project" value="TreeGrafter"/>
</dbReference>